<accession>A0ABR6VPQ9</accession>
<sequence length="143" mass="16506">MKKLKGIMLIDDDDTNNFLNQRLLNRMQITEKIKEFRNGKQAFDFLYNISAGHYEVTSPEYFKPALILLDINMPVMNGFEFLSLFEKLDADFRKDIVLALLSTSEHSQDTERAAASKIAYITKPLTTQKVQDLLDAHFQNQEA</sequence>
<protein>
    <submittedName>
        <fullName evidence="3">Response regulator</fullName>
    </submittedName>
</protein>
<dbReference type="InterPro" id="IPR052893">
    <property type="entry name" value="TCS_response_regulator"/>
</dbReference>
<keyword evidence="1" id="KW-0597">Phosphoprotein</keyword>
<name>A0ABR6VPQ9_9BACT</name>
<reference evidence="3 4" key="1">
    <citation type="journal article" date="2019" name="Int. J. Syst. Evol. Microbiol.">
        <title>Rufibacter sediminis sp. nov., isolated from freshwater lake sediment.</title>
        <authorList>
            <person name="Qu J.H."/>
            <person name="Zhang L.J."/>
            <person name="Fu Y.H."/>
            <person name="Li H.F."/>
        </authorList>
    </citation>
    <scope>NUCLEOTIDE SEQUENCE [LARGE SCALE GENOMIC DNA]</scope>
    <source>
        <strain evidence="3 4">H-1</strain>
    </source>
</reference>
<dbReference type="RefSeq" id="WP_186633500.1">
    <property type="nucleotide sequence ID" value="NZ_JACOAF010000010.1"/>
</dbReference>
<dbReference type="Pfam" id="PF00072">
    <property type="entry name" value="Response_reg"/>
    <property type="match status" value="1"/>
</dbReference>
<dbReference type="SMART" id="SM00448">
    <property type="entry name" value="REC"/>
    <property type="match status" value="1"/>
</dbReference>
<dbReference type="PROSITE" id="PS50110">
    <property type="entry name" value="RESPONSE_REGULATORY"/>
    <property type="match status" value="1"/>
</dbReference>
<feature type="domain" description="Response regulatory" evidence="2">
    <location>
        <begin position="6"/>
        <end position="138"/>
    </location>
</feature>
<dbReference type="EMBL" id="JACOAF010000010">
    <property type="protein sequence ID" value="MBC3538905.1"/>
    <property type="molecule type" value="Genomic_DNA"/>
</dbReference>
<feature type="modified residue" description="4-aspartylphosphate" evidence="1">
    <location>
        <position position="70"/>
    </location>
</feature>
<dbReference type="Gene3D" id="3.40.50.2300">
    <property type="match status" value="1"/>
</dbReference>
<evidence type="ECO:0000313" key="3">
    <source>
        <dbReference type="EMBL" id="MBC3538905.1"/>
    </source>
</evidence>
<evidence type="ECO:0000313" key="4">
    <source>
        <dbReference type="Proteomes" id="UP000659698"/>
    </source>
</evidence>
<comment type="caution">
    <text evidence="3">The sequence shown here is derived from an EMBL/GenBank/DDBJ whole genome shotgun (WGS) entry which is preliminary data.</text>
</comment>
<dbReference type="Proteomes" id="UP000659698">
    <property type="component" value="Unassembled WGS sequence"/>
</dbReference>
<proteinExistence type="predicted"/>
<dbReference type="SUPFAM" id="SSF52172">
    <property type="entry name" value="CheY-like"/>
    <property type="match status" value="1"/>
</dbReference>
<dbReference type="InterPro" id="IPR001789">
    <property type="entry name" value="Sig_transdc_resp-reg_receiver"/>
</dbReference>
<evidence type="ECO:0000259" key="2">
    <source>
        <dbReference type="PROSITE" id="PS50110"/>
    </source>
</evidence>
<dbReference type="InterPro" id="IPR011006">
    <property type="entry name" value="CheY-like_superfamily"/>
</dbReference>
<organism evidence="3 4">
    <name type="scientific">Rufibacter sediminis</name>
    <dbReference type="NCBI Taxonomy" id="2762756"/>
    <lineage>
        <taxon>Bacteria</taxon>
        <taxon>Pseudomonadati</taxon>
        <taxon>Bacteroidota</taxon>
        <taxon>Cytophagia</taxon>
        <taxon>Cytophagales</taxon>
        <taxon>Hymenobacteraceae</taxon>
        <taxon>Rufibacter</taxon>
    </lineage>
</organism>
<dbReference type="PANTHER" id="PTHR44520:SF2">
    <property type="entry name" value="RESPONSE REGULATOR RCP1"/>
    <property type="match status" value="1"/>
</dbReference>
<keyword evidence="4" id="KW-1185">Reference proteome</keyword>
<dbReference type="PANTHER" id="PTHR44520">
    <property type="entry name" value="RESPONSE REGULATOR RCP1-RELATED"/>
    <property type="match status" value="1"/>
</dbReference>
<evidence type="ECO:0000256" key="1">
    <source>
        <dbReference type="PROSITE-ProRule" id="PRU00169"/>
    </source>
</evidence>
<gene>
    <name evidence="3" type="ORF">H7U12_04380</name>
</gene>